<keyword evidence="11" id="KW-1185">Reference proteome</keyword>
<keyword evidence="4" id="KW-0206">Cytoskeleton</keyword>
<evidence type="ECO:0000256" key="5">
    <source>
        <dbReference type="ARBA" id="ARBA00023273"/>
    </source>
</evidence>
<dbReference type="Pfam" id="PF00334">
    <property type="entry name" value="NDK"/>
    <property type="match status" value="1"/>
</dbReference>
<organism evidence="10 11">
    <name type="scientific">Albula glossodonta</name>
    <name type="common">roundjaw bonefish</name>
    <dbReference type="NCBI Taxonomy" id="121402"/>
    <lineage>
        <taxon>Eukaryota</taxon>
        <taxon>Metazoa</taxon>
        <taxon>Chordata</taxon>
        <taxon>Craniata</taxon>
        <taxon>Vertebrata</taxon>
        <taxon>Euteleostomi</taxon>
        <taxon>Actinopterygii</taxon>
        <taxon>Neopterygii</taxon>
        <taxon>Teleostei</taxon>
        <taxon>Albuliformes</taxon>
        <taxon>Albulidae</taxon>
        <taxon>Albula</taxon>
    </lineage>
</organism>
<evidence type="ECO:0000256" key="4">
    <source>
        <dbReference type="ARBA" id="ARBA00023212"/>
    </source>
</evidence>
<dbReference type="PANTHER" id="PTHR43109:SF2">
    <property type="entry name" value="NUCLEOSIDE DIPHOSPHATE KINASE 7"/>
    <property type="match status" value="1"/>
</dbReference>
<evidence type="ECO:0000256" key="3">
    <source>
        <dbReference type="ARBA" id="ARBA00022490"/>
    </source>
</evidence>
<gene>
    <name evidence="10" type="ORF">JZ751_028062</name>
</gene>
<evidence type="ECO:0000256" key="7">
    <source>
        <dbReference type="RuleBase" id="RU004011"/>
    </source>
</evidence>
<dbReference type="AlphaFoldDB" id="A0A8T2PAJ5"/>
<evidence type="ECO:0000256" key="6">
    <source>
        <dbReference type="PROSITE-ProRule" id="PRU00706"/>
    </source>
</evidence>
<comment type="similarity">
    <text evidence="2 6 7">Belongs to the NDK family.</text>
</comment>
<protein>
    <recommendedName>
        <fullName evidence="9">DM10 domain-containing protein</fullName>
    </recommendedName>
</protein>
<dbReference type="PANTHER" id="PTHR43109">
    <property type="entry name" value="NUCLEOSIDE DIPHOSPHATE KINASE 7"/>
    <property type="match status" value="1"/>
</dbReference>
<dbReference type="GO" id="GO:0006241">
    <property type="term" value="P:CTP biosynthetic process"/>
    <property type="evidence" value="ECO:0007669"/>
    <property type="project" value="InterPro"/>
</dbReference>
<sequence>MSLTGACPQLLHRAHVIANHCVERPSTTEERFALLAEWYDPTAALLRRFQLLFYPRDGSVEMFDVKNQRTFLRRTKYEELNQEDLFVGNRVNIFSRQLSLIGYGDQYTASKLGSKKERKQAADFYSEHQSKSFFNNLMQFVTSGPVIAMEVMGDEAVSIWRKILGPTDSESARKDAPNSLRAQFGTDGTKNAAHGSKGGESSLISSPGFEGLRSSKQRENIMLCHFLALVVFEL</sequence>
<dbReference type="PROSITE" id="PS51336">
    <property type="entry name" value="DM10"/>
    <property type="match status" value="1"/>
</dbReference>
<evidence type="ECO:0000256" key="8">
    <source>
        <dbReference type="SAM" id="MobiDB-lite"/>
    </source>
</evidence>
<dbReference type="SMART" id="SM00676">
    <property type="entry name" value="DM10"/>
    <property type="match status" value="1"/>
</dbReference>
<dbReference type="Pfam" id="PF25364">
    <property type="entry name" value="PH_NDK7_N"/>
    <property type="match status" value="1"/>
</dbReference>
<dbReference type="SMART" id="SM00562">
    <property type="entry name" value="NDK"/>
    <property type="match status" value="1"/>
</dbReference>
<dbReference type="PRINTS" id="PR01243">
    <property type="entry name" value="NUCDPKINASE"/>
</dbReference>
<dbReference type="GO" id="GO:0005879">
    <property type="term" value="C:axonemal microtubule"/>
    <property type="evidence" value="ECO:0007669"/>
    <property type="project" value="TreeGrafter"/>
</dbReference>
<dbReference type="InterPro" id="IPR001564">
    <property type="entry name" value="Nucleoside_diP_kinase"/>
</dbReference>
<feature type="domain" description="DM10" evidence="9">
    <location>
        <begin position="28"/>
        <end position="116"/>
    </location>
</feature>
<dbReference type="GO" id="GO:0005813">
    <property type="term" value="C:centrosome"/>
    <property type="evidence" value="ECO:0007669"/>
    <property type="project" value="TreeGrafter"/>
</dbReference>
<evidence type="ECO:0000256" key="1">
    <source>
        <dbReference type="ARBA" id="ARBA00004430"/>
    </source>
</evidence>
<evidence type="ECO:0000259" key="9">
    <source>
        <dbReference type="PROSITE" id="PS51336"/>
    </source>
</evidence>
<dbReference type="PROSITE" id="PS51374">
    <property type="entry name" value="NDPK_LIKE"/>
    <property type="match status" value="1"/>
</dbReference>
<dbReference type="EMBL" id="JAFBMS010000009">
    <property type="protein sequence ID" value="KAG9349614.1"/>
    <property type="molecule type" value="Genomic_DNA"/>
</dbReference>
<evidence type="ECO:0000313" key="10">
    <source>
        <dbReference type="EMBL" id="KAG9349614.1"/>
    </source>
</evidence>
<dbReference type="SUPFAM" id="SSF54919">
    <property type="entry name" value="Nucleoside diphosphate kinase, NDK"/>
    <property type="match status" value="1"/>
</dbReference>
<dbReference type="InterPro" id="IPR057579">
    <property type="entry name" value="DM10_NDK7"/>
</dbReference>
<dbReference type="InterPro" id="IPR006602">
    <property type="entry name" value="DM10_dom"/>
</dbReference>
<dbReference type="InterPro" id="IPR034907">
    <property type="entry name" value="NDK-like_dom"/>
</dbReference>
<comment type="caution">
    <text evidence="6">Lacks conserved residue(s) required for the propagation of feature annotation.</text>
</comment>
<dbReference type="OrthoDB" id="270127at2759"/>
<dbReference type="Gene3D" id="3.30.70.141">
    <property type="entry name" value="Nucleoside diphosphate kinase-like domain"/>
    <property type="match status" value="1"/>
</dbReference>
<comment type="caution">
    <text evidence="10">The sequence shown here is derived from an EMBL/GenBank/DDBJ whole genome shotgun (WGS) entry which is preliminary data.</text>
</comment>
<evidence type="ECO:0000256" key="2">
    <source>
        <dbReference type="ARBA" id="ARBA00008142"/>
    </source>
</evidence>
<evidence type="ECO:0000313" key="11">
    <source>
        <dbReference type="Proteomes" id="UP000824540"/>
    </source>
</evidence>
<keyword evidence="5" id="KW-0966">Cell projection</keyword>
<feature type="region of interest" description="Disordered" evidence="8">
    <location>
        <begin position="168"/>
        <end position="206"/>
    </location>
</feature>
<dbReference type="Proteomes" id="UP000824540">
    <property type="component" value="Unassembled WGS sequence"/>
</dbReference>
<dbReference type="InterPro" id="IPR036850">
    <property type="entry name" value="NDK-like_dom_sf"/>
</dbReference>
<reference evidence="10" key="1">
    <citation type="thesis" date="2021" institute="BYU ScholarsArchive" country="Provo, UT, USA">
        <title>Applications of and Algorithms for Genome Assembly and Genomic Analyses with an Emphasis on Marine Teleosts.</title>
        <authorList>
            <person name="Pickett B.D."/>
        </authorList>
    </citation>
    <scope>NUCLEOTIDE SEQUENCE</scope>
    <source>
        <strain evidence="10">HI-2016</strain>
    </source>
</reference>
<proteinExistence type="inferred from homology"/>
<accession>A0A8T2PAJ5</accession>
<dbReference type="GO" id="GO:0006183">
    <property type="term" value="P:GTP biosynthetic process"/>
    <property type="evidence" value="ECO:0007669"/>
    <property type="project" value="InterPro"/>
</dbReference>
<keyword evidence="3" id="KW-0963">Cytoplasm</keyword>
<name>A0A8T2PAJ5_9TELE</name>
<dbReference type="GO" id="GO:0004550">
    <property type="term" value="F:nucleoside diphosphate kinase activity"/>
    <property type="evidence" value="ECO:0007669"/>
    <property type="project" value="InterPro"/>
</dbReference>
<comment type="subcellular location">
    <subcellularLocation>
        <location evidence="1">Cytoplasm</location>
        <location evidence="1">Cytoskeleton</location>
        <location evidence="1">Cilium axoneme</location>
    </subcellularLocation>
</comment>
<dbReference type="GO" id="GO:0006228">
    <property type="term" value="P:UTP biosynthetic process"/>
    <property type="evidence" value="ECO:0007669"/>
    <property type="project" value="InterPro"/>
</dbReference>